<dbReference type="Proteomes" id="UP000177309">
    <property type="component" value="Unassembled WGS sequence"/>
</dbReference>
<dbReference type="InterPro" id="IPR029033">
    <property type="entry name" value="His_PPase_superfam"/>
</dbReference>
<evidence type="ECO:0008006" key="3">
    <source>
        <dbReference type="Google" id="ProtNLM"/>
    </source>
</evidence>
<dbReference type="AlphaFoldDB" id="A0A1F4TMW4"/>
<dbReference type="Gene3D" id="3.40.50.1240">
    <property type="entry name" value="Phosphoglycerate mutase-like"/>
    <property type="match status" value="1"/>
</dbReference>
<dbReference type="Pfam" id="PF00300">
    <property type="entry name" value="His_Phos_1"/>
    <property type="match status" value="1"/>
</dbReference>
<dbReference type="SMART" id="SM00855">
    <property type="entry name" value="PGAM"/>
    <property type="match status" value="1"/>
</dbReference>
<dbReference type="InterPro" id="IPR013078">
    <property type="entry name" value="His_Pase_superF_clade-1"/>
</dbReference>
<comment type="caution">
    <text evidence="1">The sequence shown here is derived from an EMBL/GenBank/DDBJ whole genome shotgun (WGS) entry which is preliminary data.</text>
</comment>
<dbReference type="CDD" id="cd07067">
    <property type="entry name" value="HP_PGM_like"/>
    <property type="match status" value="1"/>
</dbReference>
<dbReference type="InterPro" id="IPR050275">
    <property type="entry name" value="PGM_Phosphatase"/>
</dbReference>
<organism evidence="1 2">
    <name type="scientific">candidate division WOR-1 bacterium RIFOXYC2_FULL_41_25</name>
    <dbReference type="NCBI Taxonomy" id="1802586"/>
    <lineage>
        <taxon>Bacteria</taxon>
        <taxon>Bacillati</taxon>
        <taxon>Saganbacteria</taxon>
    </lineage>
</organism>
<protein>
    <recommendedName>
        <fullName evidence="3">Phosphoglycerate mutase</fullName>
    </recommendedName>
</protein>
<name>A0A1F4TMW4_UNCSA</name>
<accession>A0A1F4TMW4</accession>
<reference evidence="1 2" key="1">
    <citation type="journal article" date="2016" name="Nat. Commun.">
        <title>Thousands of microbial genomes shed light on interconnected biogeochemical processes in an aquifer system.</title>
        <authorList>
            <person name="Anantharaman K."/>
            <person name="Brown C.T."/>
            <person name="Hug L.A."/>
            <person name="Sharon I."/>
            <person name="Castelle C.J."/>
            <person name="Probst A.J."/>
            <person name="Thomas B.C."/>
            <person name="Singh A."/>
            <person name="Wilkins M.J."/>
            <person name="Karaoz U."/>
            <person name="Brodie E.L."/>
            <person name="Williams K.H."/>
            <person name="Hubbard S.S."/>
            <person name="Banfield J.F."/>
        </authorList>
    </citation>
    <scope>NUCLEOTIDE SEQUENCE [LARGE SCALE GENOMIC DNA]</scope>
</reference>
<dbReference type="EMBL" id="MEUI01000024">
    <property type="protein sequence ID" value="OGC34048.1"/>
    <property type="molecule type" value="Genomic_DNA"/>
</dbReference>
<evidence type="ECO:0000313" key="2">
    <source>
        <dbReference type="Proteomes" id="UP000177309"/>
    </source>
</evidence>
<dbReference type="SUPFAM" id="SSF53254">
    <property type="entry name" value="Phosphoglycerate mutase-like"/>
    <property type="match status" value="1"/>
</dbReference>
<evidence type="ECO:0000313" key="1">
    <source>
        <dbReference type="EMBL" id="OGC34048.1"/>
    </source>
</evidence>
<dbReference type="GO" id="GO:0016791">
    <property type="term" value="F:phosphatase activity"/>
    <property type="evidence" value="ECO:0007669"/>
    <property type="project" value="TreeGrafter"/>
</dbReference>
<proteinExistence type="predicted"/>
<sequence>MSPTLFELKTTLGQALSRRPSPRSYDLAARAGLVHALHYNDGVSRAQRFGSLDEVKAHLQKTTVAAERCVVFWVRHPATTYSEIGKAAGSAHDIGLSETGETQLPLLARALEGINFDRLYSSRLRRSIEAADFLAATLGLSRSELPGIEEIDYGNWSGKVLRREKGGDASIEATDPTGFRLFKEQPHLWNAPEAETFWQAKERIEAGVAKIVEQGLGKVVLVVGHGWSINSALASAYGVHIAHMKKFPLSAPTAINVIEYSRSQTDNRLWLWADSSHLPGQQTSVKEYG</sequence>
<gene>
    <name evidence="1" type="ORF">A2462_01670</name>
</gene>
<dbReference type="PANTHER" id="PTHR48100">
    <property type="entry name" value="BROAD-SPECIFICITY PHOSPHATASE YOR283W-RELATED"/>
    <property type="match status" value="1"/>
</dbReference>